<sequence length="367" mass="39179">MNSPLFQPFALPNLTLPNRIVMAPMTRSFSPGGVPGDNVADYYRKRAEGGVGLIITEGTGIDRPGSVNDSAVPRFHGDEALAGWAEVVTAVHGAGGKIAPQLWHVGSAPNPAARDETHAESPSGQFKPGKPWGKTMTTADIDETIAAYANAARAALALGFDAVELHGAHGYLIDQFFWDGTNQRTDEWGGPTLSQRSRFALEIVKAVKAELSNEIPLILRVSQWKQQDYTARLATSQAELEAWLAPMVAAGVDVLHCSQRRFWEPEFPELDGEDGLNFAGWTRKVTGAPTITVGSVGLSGEFIAGFGGEASQPADFSALEARLAAEEFDLVAVGRALIVDADWALKVQDGRAAELNGFERSALATLA</sequence>
<dbReference type="GO" id="GO:0016491">
    <property type="term" value="F:oxidoreductase activity"/>
    <property type="evidence" value="ECO:0007669"/>
    <property type="project" value="InterPro"/>
</dbReference>
<keyword evidence="4" id="KW-1185">Reference proteome</keyword>
<dbReference type="Gene3D" id="3.20.20.70">
    <property type="entry name" value="Aldolase class I"/>
    <property type="match status" value="1"/>
</dbReference>
<dbReference type="InterPro" id="IPR045247">
    <property type="entry name" value="Oye-like"/>
</dbReference>
<gene>
    <name evidence="3" type="ORF">FHS79_000401</name>
</gene>
<evidence type="ECO:0000313" key="3">
    <source>
        <dbReference type="EMBL" id="MBB6226248.1"/>
    </source>
</evidence>
<feature type="domain" description="NADH:flavin oxidoreductase/NADH oxidase N-terminal" evidence="2">
    <location>
        <begin position="5"/>
        <end position="295"/>
    </location>
</feature>
<dbReference type="AlphaFoldDB" id="A0A841LB62"/>
<evidence type="ECO:0000313" key="4">
    <source>
        <dbReference type="Proteomes" id="UP000538147"/>
    </source>
</evidence>
<evidence type="ECO:0000256" key="1">
    <source>
        <dbReference type="SAM" id="MobiDB-lite"/>
    </source>
</evidence>
<protein>
    <submittedName>
        <fullName evidence="3">2,4-dienoyl-CoA reductase-like NADH-dependent reductase (Old Yellow Enzyme family)</fullName>
    </submittedName>
</protein>
<proteinExistence type="predicted"/>
<dbReference type="Pfam" id="PF00724">
    <property type="entry name" value="Oxidored_FMN"/>
    <property type="match status" value="1"/>
</dbReference>
<dbReference type="PANTHER" id="PTHR22893">
    <property type="entry name" value="NADH OXIDOREDUCTASE-RELATED"/>
    <property type="match status" value="1"/>
</dbReference>
<dbReference type="InterPro" id="IPR001155">
    <property type="entry name" value="OxRdtase_FMN_N"/>
</dbReference>
<dbReference type="PANTHER" id="PTHR22893:SF55">
    <property type="entry name" value="OXIDOREDUCTASE-RELATED"/>
    <property type="match status" value="1"/>
</dbReference>
<dbReference type="InterPro" id="IPR013785">
    <property type="entry name" value="Aldolase_TIM"/>
</dbReference>
<dbReference type="Proteomes" id="UP000538147">
    <property type="component" value="Unassembled WGS sequence"/>
</dbReference>
<dbReference type="GO" id="GO:0005829">
    <property type="term" value="C:cytosol"/>
    <property type="evidence" value="ECO:0007669"/>
    <property type="project" value="TreeGrafter"/>
</dbReference>
<dbReference type="RefSeq" id="WP_184194571.1">
    <property type="nucleotide sequence ID" value="NZ_BMOX01000044.1"/>
</dbReference>
<reference evidence="3 4" key="1">
    <citation type="submission" date="2020-08" db="EMBL/GenBank/DDBJ databases">
        <title>Genomic Encyclopedia of Type Strains, Phase IV (KMG-IV): sequencing the most valuable type-strain genomes for metagenomic binning, comparative biology and taxonomic classification.</title>
        <authorList>
            <person name="Goeker M."/>
        </authorList>
    </citation>
    <scope>NUCLEOTIDE SEQUENCE [LARGE SCALE GENOMIC DNA]</scope>
    <source>
        <strain evidence="3 4">DSM 102189</strain>
    </source>
</reference>
<name>A0A841LB62_9SPHN</name>
<dbReference type="CDD" id="cd04747">
    <property type="entry name" value="OYE_like_5_FMN"/>
    <property type="match status" value="1"/>
</dbReference>
<dbReference type="SUPFAM" id="SSF51395">
    <property type="entry name" value="FMN-linked oxidoreductases"/>
    <property type="match status" value="1"/>
</dbReference>
<dbReference type="GO" id="GO:0010181">
    <property type="term" value="F:FMN binding"/>
    <property type="evidence" value="ECO:0007669"/>
    <property type="project" value="InterPro"/>
</dbReference>
<feature type="region of interest" description="Disordered" evidence="1">
    <location>
        <begin position="109"/>
        <end position="132"/>
    </location>
</feature>
<evidence type="ECO:0000259" key="2">
    <source>
        <dbReference type="Pfam" id="PF00724"/>
    </source>
</evidence>
<dbReference type="FunFam" id="3.20.20.70:FF:000262">
    <property type="entry name" value="NADH:flavin oxidoreductase"/>
    <property type="match status" value="1"/>
</dbReference>
<dbReference type="EMBL" id="JACIIV010000002">
    <property type="protein sequence ID" value="MBB6226248.1"/>
    <property type="molecule type" value="Genomic_DNA"/>
</dbReference>
<comment type="caution">
    <text evidence="3">The sequence shown here is derived from an EMBL/GenBank/DDBJ whole genome shotgun (WGS) entry which is preliminary data.</text>
</comment>
<organism evidence="3 4">
    <name type="scientific">Polymorphobacter multimanifer</name>
    <dbReference type="NCBI Taxonomy" id="1070431"/>
    <lineage>
        <taxon>Bacteria</taxon>
        <taxon>Pseudomonadati</taxon>
        <taxon>Pseudomonadota</taxon>
        <taxon>Alphaproteobacteria</taxon>
        <taxon>Sphingomonadales</taxon>
        <taxon>Sphingosinicellaceae</taxon>
        <taxon>Polymorphobacter</taxon>
    </lineage>
</organism>
<accession>A0A841LB62</accession>